<dbReference type="EMBL" id="CP070872">
    <property type="protein sequence ID" value="QSE77083.1"/>
    <property type="molecule type" value="Genomic_DNA"/>
</dbReference>
<dbReference type="RefSeq" id="WP_205872183.1">
    <property type="nucleotide sequence ID" value="NZ_CP070872.1"/>
</dbReference>
<organism evidence="1 2">
    <name type="scientific">Lactococcus taiwanensis</name>
    <dbReference type="NCBI Taxonomy" id="1151742"/>
    <lineage>
        <taxon>Bacteria</taxon>
        <taxon>Bacillati</taxon>
        <taxon>Bacillota</taxon>
        <taxon>Bacilli</taxon>
        <taxon>Lactobacillales</taxon>
        <taxon>Streptococcaceae</taxon>
        <taxon>Lactococcus</taxon>
    </lineage>
</organism>
<dbReference type="InterPro" id="IPR000150">
    <property type="entry name" value="Cof"/>
</dbReference>
<dbReference type="SFLD" id="SFLDS00003">
    <property type="entry name" value="Haloacid_Dehalogenase"/>
    <property type="match status" value="1"/>
</dbReference>
<sequence>MESIEHVFTDLDGTLLNDAGEITAYTQAVLKNCPLPISLVSARSPQAMQPLIAQLYLKAEQVAFNGALIFDEKGLLKKFSLPLPLTDRLVREIKNRYPQVNLSYFTAQDWYIEQMDERIVQEMQFTPQIPKKVDLLAHLQDLTKNETEEIFKLLLILPDDSHLEKVKQDLEALNLTEIVIQKTWTSYLEITLKSAQKSKAIAWIAQQKGLKNTALAAFGDNENDLSMLRSVGLPIAVANASLAVKKVSHYMTSSNNEEGVAKGLQKYILRET</sequence>
<dbReference type="GO" id="GO:0016791">
    <property type="term" value="F:phosphatase activity"/>
    <property type="evidence" value="ECO:0007669"/>
    <property type="project" value="TreeGrafter"/>
</dbReference>
<dbReference type="PANTHER" id="PTHR10000:SF8">
    <property type="entry name" value="HAD SUPERFAMILY HYDROLASE-LIKE, TYPE 3"/>
    <property type="match status" value="1"/>
</dbReference>
<dbReference type="NCBIfam" id="TIGR00099">
    <property type="entry name" value="Cof-subfamily"/>
    <property type="match status" value="1"/>
</dbReference>
<gene>
    <name evidence="1" type="ORF">JW886_02140</name>
</gene>
<dbReference type="KEGG" id="lti:JW886_02140"/>
<dbReference type="PANTHER" id="PTHR10000">
    <property type="entry name" value="PHOSPHOSERINE PHOSPHATASE"/>
    <property type="match status" value="1"/>
</dbReference>
<dbReference type="Gene3D" id="3.40.50.1000">
    <property type="entry name" value="HAD superfamily/HAD-like"/>
    <property type="match status" value="1"/>
</dbReference>
<name>A0AA45QRK8_9LACT</name>
<dbReference type="Proteomes" id="UP000663608">
    <property type="component" value="Chromosome"/>
</dbReference>
<keyword evidence="2" id="KW-1185">Reference proteome</keyword>
<dbReference type="NCBIfam" id="TIGR01484">
    <property type="entry name" value="HAD-SF-IIB"/>
    <property type="match status" value="1"/>
</dbReference>
<dbReference type="GO" id="GO:0000287">
    <property type="term" value="F:magnesium ion binding"/>
    <property type="evidence" value="ECO:0007669"/>
    <property type="project" value="TreeGrafter"/>
</dbReference>
<dbReference type="SFLD" id="SFLDG01140">
    <property type="entry name" value="C2.B:_Phosphomannomutase_and_P"/>
    <property type="match status" value="1"/>
</dbReference>
<reference evidence="1 2" key="1">
    <citation type="submission" date="2021-02" db="EMBL/GenBank/DDBJ databases">
        <title>Complete genome sequence of Lactococcus lactis strain K_LL004.</title>
        <authorList>
            <person name="Kim H.B."/>
        </authorList>
    </citation>
    <scope>NUCLEOTIDE SEQUENCE [LARGE SCALE GENOMIC DNA]</scope>
    <source>
        <strain evidence="1 2">K_LL004</strain>
    </source>
</reference>
<dbReference type="AlphaFoldDB" id="A0AA45QRK8"/>
<proteinExistence type="predicted"/>
<dbReference type="Gene3D" id="3.30.1240.10">
    <property type="match status" value="1"/>
</dbReference>
<dbReference type="InterPro" id="IPR023214">
    <property type="entry name" value="HAD_sf"/>
</dbReference>
<dbReference type="SUPFAM" id="SSF56784">
    <property type="entry name" value="HAD-like"/>
    <property type="match status" value="1"/>
</dbReference>
<keyword evidence="1" id="KW-0378">Hydrolase</keyword>
<evidence type="ECO:0000313" key="1">
    <source>
        <dbReference type="EMBL" id="QSE77083.1"/>
    </source>
</evidence>
<protein>
    <submittedName>
        <fullName evidence="1">HAD family hydrolase</fullName>
    </submittedName>
</protein>
<accession>A0AA45QRK8</accession>
<dbReference type="InterPro" id="IPR006379">
    <property type="entry name" value="HAD-SF_hydro_IIB"/>
</dbReference>
<evidence type="ECO:0000313" key="2">
    <source>
        <dbReference type="Proteomes" id="UP000663608"/>
    </source>
</evidence>
<dbReference type="GO" id="GO:0005829">
    <property type="term" value="C:cytosol"/>
    <property type="evidence" value="ECO:0007669"/>
    <property type="project" value="TreeGrafter"/>
</dbReference>
<dbReference type="Pfam" id="PF08282">
    <property type="entry name" value="Hydrolase_3"/>
    <property type="match status" value="1"/>
</dbReference>
<dbReference type="InterPro" id="IPR036412">
    <property type="entry name" value="HAD-like_sf"/>
</dbReference>